<dbReference type="InterPro" id="IPR025405">
    <property type="entry name" value="DUF4131"/>
</dbReference>
<dbReference type="OrthoDB" id="9761531at2"/>
<accession>A0A0W0Z404</accession>
<dbReference type="InterPro" id="IPR004477">
    <property type="entry name" value="ComEC_N"/>
</dbReference>
<feature type="transmembrane region" description="Helical" evidence="6">
    <location>
        <begin position="261"/>
        <end position="279"/>
    </location>
</feature>
<dbReference type="CDD" id="cd07731">
    <property type="entry name" value="ComA-like_MBL-fold"/>
    <property type="match status" value="1"/>
</dbReference>
<evidence type="ECO:0000256" key="2">
    <source>
        <dbReference type="ARBA" id="ARBA00022475"/>
    </source>
</evidence>
<comment type="caution">
    <text evidence="10">The sequence shown here is derived from an EMBL/GenBank/DDBJ whole genome shotgun (WGS) entry which is preliminary data.</text>
</comment>
<gene>
    <name evidence="10" type="primary">comA</name>
    <name evidence="10" type="ORF">Lspi_1663</name>
</gene>
<dbReference type="NCBIfam" id="TIGR00360">
    <property type="entry name" value="ComEC_N-term"/>
    <property type="match status" value="1"/>
</dbReference>
<dbReference type="InterPro" id="IPR035681">
    <property type="entry name" value="ComA-like_MBL"/>
</dbReference>
<keyword evidence="5 6" id="KW-0472">Membrane</keyword>
<organism evidence="10 11">
    <name type="scientific">Legionella spiritensis</name>
    <dbReference type="NCBI Taxonomy" id="452"/>
    <lineage>
        <taxon>Bacteria</taxon>
        <taxon>Pseudomonadati</taxon>
        <taxon>Pseudomonadota</taxon>
        <taxon>Gammaproteobacteria</taxon>
        <taxon>Legionellales</taxon>
        <taxon>Legionellaceae</taxon>
        <taxon>Legionella</taxon>
    </lineage>
</organism>
<name>A0A0W0Z404_LEGSP</name>
<feature type="transmembrane region" description="Helical" evidence="6">
    <location>
        <begin position="223"/>
        <end position="241"/>
    </location>
</feature>
<dbReference type="AlphaFoldDB" id="A0A0W0Z404"/>
<feature type="domain" description="DUF4131" evidence="9">
    <location>
        <begin position="22"/>
        <end position="158"/>
    </location>
</feature>
<dbReference type="NCBIfam" id="TIGR00361">
    <property type="entry name" value="ComEC_Rec2"/>
    <property type="match status" value="1"/>
</dbReference>
<dbReference type="Proteomes" id="UP000054877">
    <property type="component" value="Unassembled WGS sequence"/>
</dbReference>
<comment type="subcellular location">
    <subcellularLocation>
        <location evidence="1">Cell membrane</location>
        <topology evidence="1">Multi-pass membrane protein</topology>
    </subcellularLocation>
</comment>
<keyword evidence="11" id="KW-1185">Reference proteome</keyword>
<dbReference type="STRING" id="452.Lspi_1663"/>
<dbReference type="InterPro" id="IPR052159">
    <property type="entry name" value="Competence_DNA_uptake"/>
</dbReference>
<evidence type="ECO:0000259" key="9">
    <source>
        <dbReference type="Pfam" id="PF13567"/>
    </source>
</evidence>
<dbReference type="GO" id="GO:0030420">
    <property type="term" value="P:establishment of competence for transformation"/>
    <property type="evidence" value="ECO:0007669"/>
    <property type="project" value="InterPro"/>
</dbReference>
<dbReference type="PATRIC" id="fig|452.5.peg.1825"/>
<proteinExistence type="predicted"/>
<evidence type="ECO:0000256" key="3">
    <source>
        <dbReference type="ARBA" id="ARBA00022692"/>
    </source>
</evidence>
<evidence type="ECO:0000256" key="4">
    <source>
        <dbReference type="ARBA" id="ARBA00022989"/>
    </source>
</evidence>
<dbReference type="Pfam" id="PF00753">
    <property type="entry name" value="Lactamase_B"/>
    <property type="match status" value="1"/>
</dbReference>
<evidence type="ECO:0000256" key="6">
    <source>
        <dbReference type="SAM" id="Phobius"/>
    </source>
</evidence>
<feature type="transmembrane region" description="Helical" evidence="6">
    <location>
        <begin position="286"/>
        <end position="303"/>
    </location>
</feature>
<evidence type="ECO:0000313" key="10">
    <source>
        <dbReference type="EMBL" id="KTD63478.1"/>
    </source>
</evidence>
<feature type="transmembrane region" description="Helical" evidence="6">
    <location>
        <begin position="33"/>
        <end position="49"/>
    </location>
</feature>
<keyword evidence="4 6" id="KW-1133">Transmembrane helix</keyword>
<dbReference type="Gene3D" id="3.60.15.10">
    <property type="entry name" value="Ribonuclease Z/Hydroxyacylglutathione hydrolase-like"/>
    <property type="match status" value="1"/>
</dbReference>
<keyword evidence="3 6" id="KW-0812">Transmembrane</keyword>
<dbReference type="InterPro" id="IPR001279">
    <property type="entry name" value="Metallo-B-lactamas"/>
</dbReference>
<feature type="domain" description="Metallo-beta-lactamase" evidence="7">
    <location>
        <begin position="498"/>
        <end position="684"/>
    </location>
</feature>
<dbReference type="InterPro" id="IPR004797">
    <property type="entry name" value="Competence_ComEC/Rec2"/>
</dbReference>
<evidence type="ECO:0000313" key="11">
    <source>
        <dbReference type="Proteomes" id="UP000054877"/>
    </source>
</evidence>
<evidence type="ECO:0000256" key="5">
    <source>
        <dbReference type="ARBA" id="ARBA00023136"/>
    </source>
</evidence>
<dbReference type="Pfam" id="PF13567">
    <property type="entry name" value="DUF4131"/>
    <property type="match status" value="1"/>
</dbReference>
<feature type="domain" description="ComEC/Rec2-related protein" evidence="8">
    <location>
        <begin position="199"/>
        <end position="464"/>
    </location>
</feature>
<dbReference type="EMBL" id="LNYX01000015">
    <property type="protein sequence ID" value="KTD63478.1"/>
    <property type="molecule type" value="Genomic_DNA"/>
</dbReference>
<feature type="transmembrane region" description="Helical" evidence="6">
    <location>
        <begin position="354"/>
        <end position="372"/>
    </location>
</feature>
<feature type="transmembrane region" description="Helical" evidence="6">
    <location>
        <begin position="323"/>
        <end position="342"/>
    </location>
</feature>
<dbReference type="InterPro" id="IPR036866">
    <property type="entry name" value="RibonucZ/Hydroxyglut_hydro"/>
</dbReference>
<keyword evidence="2" id="KW-1003">Cell membrane</keyword>
<dbReference type="PANTHER" id="PTHR30619">
    <property type="entry name" value="DNA INTERNALIZATION/COMPETENCE PROTEIN COMEC/REC2"/>
    <property type="match status" value="1"/>
</dbReference>
<reference evidence="10 11" key="1">
    <citation type="submission" date="2015-11" db="EMBL/GenBank/DDBJ databases">
        <title>Genomic analysis of 38 Legionella species identifies large and diverse effector repertoires.</title>
        <authorList>
            <person name="Burstein D."/>
            <person name="Amaro F."/>
            <person name="Zusman T."/>
            <person name="Lifshitz Z."/>
            <person name="Cohen O."/>
            <person name="Gilbert J.A."/>
            <person name="Pupko T."/>
            <person name="Shuman H.A."/>
            <person name="Segal G."/>
        </authorList>
    </citation>
    <scope>NUCLEOTIDE SEQUENCE [LARGE SCALE GENOMIC DNA]</scope>
    <source>
        <strain evidence="10 11">Mt.St.Helens-9</strain>
    </source>
</reference>
<sequence length="737" mass="82941">MEILCFCAGIVFFYSQSFYPVLFLIAMLLLRVHWRAIIWFVFAVLWACVHQQWQADRNMPGERVLNNVVISGRIISIPSINPDKIQFQFQVAKLDNRFVTARILLSCYNRCPAFRIGQTWRFQAKLKKPVNLANPGGFDYVRFLKSKHIVWTGYIKNGRATLLDDPGRVGGLHNLRVRLSEILSNNISDGDASGIAQALTLGVTDPIDKSLWELFRRTGTTHLMVISGAHIALVAGVVFWLVNRLWRFSTRLCLLFPAQQIAGLASLGSALIYALLAGFGVPAQRALIACVFLLLPYLFSHRFSTWQGWRYALLMVLLCEPHAVLLPGFYFSFLAVAILILMNKRLTCRGLKKLILLQAACLFGLMPLTLYWFSYGAITGLIANLLAIPWVGYVIVPLAIVNLILLSLTQVTALVMPLVWAIKLLLSYLKYLDMFSFVNLQISLPHLVSVVALMMVMVLFLFLPVRALLPVMSVIAVAACYPNYPRPDNKEAWIYVLDVGQGLAVVVQTARHTLVYDTGVKFYHGSDMGKLAVIPFLKTMGVYRLDKVVISHPDLDHRGGLASIEEQYPISELIVDNTSFYHRGVTCHGYPDWQWDGVRFRFLAIRKKTGNKNNLSCVLQIVSDQNSLLLTGDIERPAEEYLLSVYSRQVQSSILIVPHHGSKTSSSRNFIRQVAPKYAVISAGFDNRYHFPHGQTLHTLREAGVSVLNTIDCGMVTIKMAQGYDKLIPSCYRTNHL</sequence>
<dbReference type="PANTHER" id="PTHR30619:SF1">
    <property type="entry name" value="RECOMBINATION PROTEIN 2"/>
    <property type="match status" value="1"/>
</dbReference>
<evidence type="ECO:0000259" key="7">
    <source>
        <dbReference type="Pfam" id="PF00753"/>
    </source>
</evidence>
<evidence type="ECO:0000256" key="1">
    <source>
        <dbReference type="ARBA" id="ARBA00004651"/>
    </source>
</evidence>
<evidence type="ECO:0000259" key="8">
    <source>
        <dbReference type="Pfam" id="PF03772"/>
    </source>
</evidence>
<protein>
    <submittedName>
        <fullName evidence="10">DNA uptake/competence protein ComA</fullName>
    </submittedName>
</protein>
<dbReference type="Pfam" id="PF03772">
    <property type="entry name" value="Competence"/>
    <property type="match status" value="1"/>
</dbReference>
<dbReference type="SUPFAM" id="SSF56281">
    <property type="entry name" value="Metallo-hydrolase/oxidoreductase"/>
    <property type="match status" value="1"/>
</dbReference>
<dbReference type="GO" id="GO:0005886">
    <property type="term" value="C:plasma membrane"/>
    <property type="evidence" value="ECO:0007669"/>
    <property type="project" value="UniProtKB-SubCell"/>
</dbReference>
<feature type="transmembrane region" description="Helical" evidence="6">
    <location>
        <begin position="442"/>
        <end position="463"/>
    </location>
</feature>